<dbReference type="PROSITE" id="PS50110">
    <property type="entry name" value="RESPONSE_REGULATORY"/>
    <property type="match status" value="1"/>
</dbReference>
<evidence type="ECO:0000256" key="1">
    <source>
        <dbReference type="ARBA" id="ARBA00022553"/>
    </source>
</evidence>
<dbReference type="EMBL" id="PDEQ01000003">
    <property type="protein sequence ID" value="PEN14017.1"/>
    <property type="molecule type" value="Genomic_DNA"/>
</dbReference>
<evidence type="ECO:0000256" key="3">
    <source>
        <dbReference type="ARBA" id="ARBA00022840"/>
    </source>
</evidence>
<dbReference type="InterPro" id="IPR011006">
    <property type="entry name" value="CheY-like_superfamily"/>
</dbReference>
<keyword evidence="2" id="KW-0547">Nucleotide-binding</keyword>
<dbReference type="Gene3D" id="3.40.50.300">
    <property type="entry name" value="P-loop containing nucleotide triphosphate hydrolases"/>
    <property type="match status" value="1"/>
</dbReference>
<dbReference type="RefSeq" id="WP_098075180.1">
    <property type="nucleotide sequence ID" value="NZ_PDEQ01000003.1"/>
</dbReference>
<dbReference type="Proteomes" id="UP000220102">
    <property type="component" value="Unassembled WGS sequence"/>
</dbReference>
<keyword evidence="3" id="KW-0067">ATP-binding</keyword>
<organism evidence="10 11">
    <name type="scientific">Longibacter salinarum</name>
    <dbReference type="NCBI Taxonomy" id="1850348"/>
    <lineage>
        <taxon>Bacteria</taxon>
        <taxon>Pseudomonadati</taxon>
        <taxon>Rhodothermota</taxon>
        <taxon>Rhodothermia</taxon>
        <taxon>Rhodothermales</taxon>
        <taxon>Salisaetaceae</taxon>
        <taxon>Longibacter</taxon>
    </lineage>
</organism>
<dbReference type="FunFam" id="3.40.50.300:FF:000006">
    <property type="entry name" value="DNA-binding transcriptional regulator NtrC"/>
    <property type="match status" value="1"/>
</dbReference>
<feature type="modified residue" description="4-aspartylphosphate" evidence="7">
    <location>
        <position position="52"/>
    </location>
</feature>
<dbReference type="InterPro" id="IPR027417">
    <property type="entry name" value="P-loop_NTPase"/>
</dbReference>
<feature type="domain" description="Response regulatory" evidence="9">
    <location>
        <begin position="3"/>
        <end position="117"/>
    </location>
</feature>
<dbReference type="SUPFAM" id="SSF46689">
    <property type="entry name" value="Homeodomain-like"/>
    <property type="match status" value="1"/>
</dbReference>
<dbReference type="Gene3D" id="1.10.8.60">
    <property type="match status" value="1"/>
</dbReference>
<dbReference type="SMART" id="SM00448">
    <property type="entry name" value="REC"/>
    <property type="match status" value="1"/>
</dbReference>
<keyword evidence="4" id="KW-0902">Two-component regulatory system</keyword>
<evidence type="ECO:0000313" key="10">
    <source>
        <dbReference type="EMBL" id="PEN14017.1"/>
    </source>
</evidence>
<evidence type="ECO:0000256" key="6">
    <source>
        <dbReference type="ARBA" id="ARBA00023163"/>
    </source>
</evidence>
<evidence type="ECO:0000256" key="2">
    <source>
        <dbReference type="ARBA" id="ARBA00022741"/>
    </source>
</evidence>
<dbReference type="FunFam" id="3.40.50.2300:FF:000018">
    <property type="entry name" value="DNA-binding transcriptional regulator NtrC"/>
    <property type="match status" value="1"/>
</dbReference>
<dbReference type="InterPro" id="IPR009057">
    <property type="entry name" value="Homeodomain-like_sf"/>
</dbReference>
<evidence type="ECO:0000256" key="7">
    <source>
        <dbReference type="PROSITE-ProRule" id="PRU00169"/>
    </source>
</evidence>
<keyword evidence="5" id="KW-0805">Transcription regulation</keyword>
<dbReference type="InterPro" id="IPR002078">
    <property type="entry name" value="Sigma_54_int"/>
</dbReference>
<reference evidence="10 11" key="1">
    <citation type="submission" date="2017-10" db="EMBL/GenBank/DDBJ databases">
        <title>Draft genome of Longibacter Salinarum.</title>
        <authorList>
            <person name="Goh K.M."/>
            <person name="Shamsir M.S."/>
            <person name="Lim S.W."/>
        </authorList>
    </citation>
    <scope>NUCLEOTIDE SEQUENCE [LARGE SCALE GENOMIC DNA]</scope>
    <source>
        <strain evidence="10 11">KCTC 52045</strain>
    </source>
</reference>
<dbReference type="AlphaFoldDB" id="A0A2A8CZL4"/>
<keyword evidence="11" id="KW-1185">Reference proteome</keyword>
<proteinExistence type="predicted"/>
<dbReference type="SMART" id="SM00382">
    <property type="entry name" value="AAA"/>
    <property type="match status" value="1"/>
</dbReference>
<name>A0A2A8CZL4_9BACT</name>
<dbReference type="CDD" id="cd00009">
    <property type="entry name" value="AAA"/>
    <property type="match status" value="1"/>
</dbReference>
<dbReference type="GO" id="GO:0000160">
    <property type="term" value="P:phosphorelay signal transduction system"/>
    <property type="evidence" value="ECO:0007669"/>
    <property type="project" value="UniProtKB-KW"/>
</dbReference>
<dbReference type="InterPro" id="IPR025943">
    <property type="entry name" value="Sigma_54_int_dom_ATP-bd_2"/>
</dbReference>
<evidence type="ECO:0000259" key="8">
    <source>
        <dbReference type="PROSITE" id="PS50045"/>
    </source>
</evidence>
<gene>
    <name evidence="10" type="ORF">CRI94_08190</name>
</gene>
<dbReference type="InterPro" id="IPR058031">
    <property type="entry name" value="AAA_lid_NorR"/>
</dbReference>
<dbReference type="SUPFAM" id="SSF52540">
    <property type="entry name" value="P-loop containing nucleoside triphosphate hydrolases"/>
    <property type="match status" value="1"/>
</dbReference>
<dbReference type="SUPFAM" id="SSF52172">
    <property type="entry name" value="CheY-like"/>
    <property type="match status" value="1"/>
</dbReference>
<dbReference type="InterPro" id="IPR002197">
    <property type="entry name" value="HTH_Fis"/>
</dbReference>
<evidence type="ECO:0000259" key="9">
    <source>
        <dbReference type="PROSITE" id="PS50110"/>
    </source>
</evidence>
<keyword evidence="1 7" id="KW-0597">Phosphoprotein</keyword>
<dbReference type="Gene3D" id="3.40.50.2300">
    <property type="match status" value="1"/>
</dbReference>
<protein>
    <submittedName>
        <fullName evidence="10">Fis family transcriptional regulator</fullName>
    </submittedName>
</protein>
<feature type="domain" description="Sigma-54 factor interaction" evidence="8">
    <location>
        <begin position="144"/>
        <end position="373"/>
    </location>
</feature>
<sequence>MPTILIVDDEPSIRRTVREILEYEDYDVEEAEDGHEALEKIRSSSLDMVLLDIKMPEMDGMEVLKTCADESIEVPIVMISGHGNIETAVEATKLGAFDFIEKPPDLNRMLVTVRNALDHGQLETQNRRMRQAITEHSTGDLTPIIGSSPAITEIKETIERVAPTEARVLITGENGTGKELVAKWIHHESPRASGPMVEVNCAAIPSELIESELFGHEKGAFTGATQQRIGKFEQANEGTLFLDEIGDMSLSAQAKVLRVLQESRIQRVGGDRSIEVDVRVVAATNKDLLDEIEEGNFREDLYHRIGVILINVPPLRKRREDIPPITQHIAQRVASRNALPNREFSDEALDHLKKYDWRGNVRELHNVIERVLILADGDRIEKADVQRFVTPGAEATSASSDLLYQYEDWNEARDAFEKRFLEHKLHEFEWNVTQTAEAINIQRSHLYNKLNKFNIEREG</sequence>
<accession>A0A2A8CZL4</accession>
<evidence type="ECO:0000313" key="11">
    <source>
        <dbReference type="Proteomes" id="UP000220102"/>
    </source>
</evidence>
<dbReference type="GO" id="GO:0006355">
    <property type="term" value="P:regulation of DNA-templated transcription"/>
    <property type="evidence" value="ECO:0007669"/>
    <property type="project" value="InterPro"/>
</dbReference>
<dbReference type="Pfam" id="PF00158">
    <property type="entry name" value="Sigma54_activat"/>
    <property type="match status" value="1"/>
</dbReference>
<dbReference type="GO" id="GO:0005524">
    <property type="term" value="F:ATP binding"/>
    <property type="evidence" value="ECO:0007669"/>
    <property type="project" value="UniProtKB-KW"/>
</dbReference>
<dbReference type="InterPro" id="IPR003593">
    <property type="entry name" value="AAA+_ATPase"/>
</dbReference>
<dbReference type="Pfam" id="PF02954">
    <property type="entry name" value="HTH_8"/>
    <property type="match status" value="1"/>
</dbReference>
<dbReference type="InterPro" id="IPR001789">
    <property type="entry name" value="Sig_transdc_resp-reg_receiver"/>
</dbReference>
<dbReference type="OrthoDB" id="9767722at2"/>
<dbReference type="Pfam" id="PF00072">
    <property type="entry name" value="Response_reg"/>
    <property type="match status" value="1"/>
</dbReference>
<dbReference type="Pfam" id="PF25601">
    <property type="entry name" value="AAA_lid_14"/>
    <property type="match status" value="1"/>
</dbReference>
<keyword evidence="6" id="KW-0804">Transcription</keyword>
<dbReference type="PROSITE" id="PS00676">
    <property type="entry name" value="SIGMA54_INTERACT_2"/>
    <property type="match status" value="1"/>
</dbReference>
<comment type="caution">
    <text evidence="10">The sequence shown here is derived from an EMBL/GenBank/DDBJ whole genome shotgun (WGS) entry which is preliminary data.</text>
</comment>
<dbReference type="GO" id="GO:0043565">
    <property type="term" value="F:sequence-specific DNA binding"/>
    <property type="evidence" value="ECO:0007669"/>
    <property type="project" value="InterPro"/>
</dbReference>
<dbReference type="PANTHER" id="PTHR32071">
    <property type="entry name" value="TRANSCRIPTIONAL REGULATORY PROTEIN"/>
    <property type="match status" value="1"/>
</dbReference>
<dbReference type="Gene3D" id="1.10.10.60">
    <property type="entry name" value="Homeodomain-like"/>
    <property type="match status" value="1"/>
</dbReference>
<dbReference type="PROSITE" id="PS50045">
    <property type="entry name" value="SIGMA54_INTERACT_4"/>
    <property type="match status" value="1"/>
</dbReference>
<dbReference type="PANTHER" id="PTHR32071:SF17">
    <property type="entry name" value="TRANSCRIPTIONAL REGULATOR (NTRC FAMILY)"/>
    <property type="match status" value="1"/>
</dbReference>
<evidence type="ECO:0000256" key="4">
    <source>
        <dbReference type="ARBA" id="ARBA00023012"/>
    </source>
</evidence>
<dbReference type="CDD" id="cd17550">
    <property type="entry name" value="REC_NtrX-like"/>
    <property type="match status" value="1"/>
</dbReference>
<evidence type="ECO:0000256" key="5">
    <source>
        <dbReference type="ARBA" id="ARBA00023015"/>
    </source>
</evidence>